<dbReference type="SUPFAM" id="SSF53756">
    <property type="entry name" value="UDP-Glycosyltransferase/glycogen phosphorylase"/>
    <property type="match status" value="1"/>
</dbReference>
<reference evidence="2 3" key="1">
    <citation type="submission" date="2016-10" db="EMBL/GenBank/DDBJ databases">
        <authorList>
            <person name="de Groot N.N."/>
        </authorList>
    </citation>
    <scope>NUCLEOTIDE SEQUENCE [LARGE SCALE GENOMIC DNA]</scope>
    <source>
        <strain evidence="2 3">DSM 4180</strain>
    </source>
</reference>
<evidence type="ECO:0000313" key="3">
    <source>
        <dbReference type="Proteomes" id="UP000199556"/>
    </source>
</evidence>
<dbReference type="RefSeq" id="WP_090483210.1">
    <property type="nucleotide sequence ID" value="NZ_FOUO01000001.1"/>
</dbReference>
<evidence type="ECO:0000313" key="2">
    <source>
        <dbReference type="EMBL" id="SFM23900.1"/>
    </source>
</evidence>
<proteinExistence type="predicted"/>
<dbReference type="Gene3D" id="3.40.50.2000">
    <property type="entry name" value="Glycogen Phosphorylase B"/>
    <property type="match status" value="2"/>
</dbReference>
<dbReference type="STRING" id="195064.SAMN05421721_10158"/>
<name>A0A1I4P8G9_ECTMO</name>
<dbReference type="EMBL" id="FOUO01000001">
    <property type="protein sequence ID" value="SFM23900.1"/>
    <property type="molecule type" value="Genomic_DNA"/>
</dbReference>
<sequence length="390" mass="41852">MVPMTEADPPTQPPPLVAHVIHRLDVGGMENGLVNLINHMPPQRYRHAILCMTGYTGFARRLQREDVSLHALDKREGKDPAVHLRLWRLLRRLRPAIVHTRNLATLEAQATAALAGVRRRVHGEHGWNVGDLDGSGEGPRRMRRLLRPLVGQYIALSRHQMDYLTGAIGVPADRLNHICNGVDTGRFHPPQDRVAARAALPPGFAPPGTPVLGAVMRLQAVKAPEVLLQAFLGLLGQAPPGGEPRLVMVGDGPLLRDLRARLEAAGAAHLAWLPGARDDIPEILRALDVLVLPSLAEGICNTILEAMATGLPVIATRVGGNPDLIRDGQTGLLVPPGDAEALMVALERCLGDPAAARALGAAARAHTEQALSLEAMVQGYLAVYDRLMAG</sequence>
<dbReference type="AlphaFoldDB" id="A0A1I4P8G9"/>
<dbReference type="Pfam" id="PF13439">
    <property type="entry name" value="Glyco_transf_4"/>
    <property type="match status" value="1"/>
</dbReference>
<evidence type="ECO:0000259" key="1">
    <source>
        <dbReference type="Pfam" id="PF13439"/>
    </source>
</evidence>
<dbReference type="Pfam" id="PF13692">
    <property type="entry name" value="Glyco_trans_1_4"/>
    <property type="match status" value="1"/>
</dbReference>
<dbReference type="InterPro" id="IPR028098">
    <property type="entry name" value="Glyco_trans_4-like_N"/>
</dbReference>
<keyword evidence="3" id="KW-1185">Reference proteome</keyword>
<dbReference type="PANTHER" id="PTHR12526:SF636">
    <property type="entry name" value="BLL3647 PROTEIN"/>
    <property type="match status" value="1"/>
</dbReference>
<dbReference type="InterPro" id="IPR017522">
    <property type="entry name" value="Sugar_tfrase_PEP-CTERM_Stp2"/>
</dbReference>
<feature type="domain" description="Glycosyltransferase subfamily 4-like N-terminal" evidence="1">
    <location>
        <begin position="26"/>
        <end position="186"/>
    </location>
</feature>
<dbReference type="OrthoDB" id="9775208at2"/>
<dbReference type="Proteomes" id="UP000199556">
    <property type="component" value="Unassembled WGS sequence"/>
</dbReference>
<dbReference type="PANTHER" id="PTHR12526">
    <property type="entry name" value="GLYCOSYLTRANSFERASE"/>
    <property type="match status" value="1"/>
</dbReference>
<accession>A0A1I4P8G9</accession>
<protein>
    <submittedName>
        <fullName evidence="2">Sugar transferase, PEP-CTERM/EpsH1 system associated</fullName>
    </submittedName>
</protein>
<dbReference type="NCBIfam" id="TIGR03088">
    <property type="entry name" value="stp2"/>
    <property type="match status" value="1"/>
</dbReference>
<dbReference type="GO" id="GO:0016757">
    <property type="term" value="F:glycosyltransferase activity"/>
    <property type="evidence" value="ECO:0007669"/>
    <property type="project" value="UniProtKB-ARBA"/>
</dbReference>
<keyword evidence="2" id="KW-0808">Transferase</keyword>
<gene>
    <name evidence="2" type="ORF">SAMN05421721_10158</name>
</gene>
<organism evidence="2 3">
    <name type="scientific">Ectothiorhodospira mobilis</name>
    <dbReference type="NCBI Taxonomy" id="195064"/>
    <lineage>
        <taxon>Bacteria</taxon>
        <taxon>Pseudomonadati</taxon>
        <taxon>Pseudomonadota</taxon>
        <taxon>Gammaproteobacteria</taxon>
        <taxon>Chromatiales</taxon>
        <taxon>Ectothiorhodospiraceae</taxon>
        <taxon>Ectothiorhodospira</taxon>
    </lineage>
</organism>